<evidence type="ECO:0000256" key="12">
    <source>
        <dbReference type="ARBA" id="ARBA00031468"/>
    </source>
</evidence>
<keyword evidence="14" id="KW-0175">Coiled coil</keyword>
<evidence type="ECO:0000256" key="6">
    <source>
        <dbReference type="ARBA" id="ARBA00022729"/>
    </source>
</evidence>
<evidence type="ECO:0000256" key="2">
    <source>
        <dbReference type="ARBA" id="ARBA00010473"/>
    </source>
</evidence>
<dbReference type="GO" id="GO:0005789">
    <property type="term" value="C:endoplasmic reticulum membrane"/>
    <property type="evidence" value="ECO:0007669"/>
    <property type="project" value="UniProtKB-SubCell"/>
</dbReference>
<keyword evidence="4 13" id="KW-0415">Karyogamy</keyword>
<evidence type="ECO:0000256" key="3">
    <source>
        <dbReference type="ARBA" id="ARBA00021601"/>
    </source>
</evidence>
<feature type="signal peptide" evidence="15">
    <location>
        <begin position="1"/>
        <end position="19"/>
    </location>
</feature>
<dbReference type="AlphaFoldDB" id="A0A7H9B9P9"/>
<comment type="similarity">
    <text evidence="2 13">Belongs to the KAR5 family.</text>
</comment>
<dbReference type="GO" id="GO:0031965">
    <property type="term" value="C:nuclear membrane"/>
    <property type="evidence" value="ECO:0007669"/>
    <property type="project" value="UniProtKB-SubCell"/>
</dbReference>
<dbReference type="Pfam" id="PF04163">
    <property type="entry name" value="Tht1"/>
    <property type="match status" value="1"/>
</dbReference>
<feature type="transmembrane region" description="Helical" evidence="13">
    <location>
        <begin position="447"/>
        <end position="466"/>
    </location>
</feature>
<evidence type="ECO:0000256" key="9">
    <source>
        <dbReference type="ARBA" id="ARBA00023136"/>
    </source>
</evidence>
<reference evidence="16 17" key="1">
    <citation type="submission" date="2020-07" db="EMBL/GenBank/DDBJ databases">
        <title>The yeast mating-type switching endonuclease HO is a domesticated member of an unorthodox homing genetic element family.</title>
        <authorList>
            <person name="Coughlan A.Y."/>
            <person name="Lombardi L."/>
            <person name="Braun-Galleani S."/>
            <person name="Martos A.R."/>
            <person name="Galeote V."/>
            <person name="Bigey F."/>
            <person name="Dequin S."/>
            <person name="Byrne K.P."/>
            <person name="Wolfe K.H."/>
        </authorList>
    </citation>
    <scope>NUCLEOTIDE SEQUENCE [LARGE SCALE GENOMIC DNA]</scope>
    <source>
        <strain evidence="16 17">NRRL Y-6702</strain>
    </source>
</reference>
<dbReference type="Proteomes" id="UP000509704">
    <property type="component" value="Chromosome 8"/>
</dbReference>
<keyword evidence="11 13" id="KW-0539">Nucleus</keyword>
<evidence type="ECO:0000313" key="17">
    <source>
        <dbReference type="Proteomes" id="UP000509704"/>
    </source>
</evidence>
<feature type="coiled-coil region" evidence="14">
    <location>
        <begin position="177"/>
        <end position="220"/>
    </location>
</feature>
<evidence type="ECO:0000256" key="11">
    <source>
        <dbReference type="ARBA" id="ARBA00023242"/>
    </source>
</evidence>
<evidence type="ECO:0000256" key="14">
    <source>
        <dbReference type="SAM" id="Coils"/>
    </source>
</evidence>
<feature type="transmembrane region" description="Helical" evidence="13">
    <location>
        <begin position="486"/>
        <end position="506"/>
    </location>
</feature>
<feature type="chain" id="PRO_5028860415" description="Nuclear fusion protein KAR5" evidence="15">
    <location>
        <begin position="20"/>
        <end position="510"/>
    </location>
</feature>
<protein>
    <recommendedName>
        <fullName evidence="3 13">Nuclear fusion protein KAR5</fullName>
    </recommendedName>
    <alternativeName>
        <fullName evidence="12 13">Karyogamy protein 5</fullName>
    </alternativeName>
</protein>
<dbReference type="GO" id="GO:0000742">
    <property type="term" value="P:karyogamy involved in conjugation with cellular fusion"/>
    <property type="evidence" value="ECO:0007669"/>
    <property type="project" value="UniProtKB-UniRule"/>
</dbReference>
<comment type="function">
    <text evidence="1 13">Required for nuclear membrane fusion during karyogamy.</text>
</comment>
<keyword evidence="8 13" id="KW-1133">Transmembrane helix</keyword>
<dbReference type="EMBL" id="CP058611">
    <property type="protein sequence ID" value="QLG74729.1"/>
    <property type="molecule type" value="Genomic_DNA"/>
</dbReference>
<evidence type="ECO:0000256" key="15">
    <source>
        <dbReference type="SAM" id="SignalP"/>
    </source>
</evidence>
<dbReference type="PANTHER" id="PTHR28012">
    <property type="entry name" value="NUCLEAR FUSION PROTEIN KAR5"/>
    <property type="match status" value="1"/>
</dbReference>
<dbReference type="KEGG" id="zmk:HG535_0H00540"/>
<accession>A0A7H9B9P9</accession>
<dbReference type="InterPro" id="IPR007292">
    <property type="entry name" value="Nuclear_fusion_Kar5"/>
</dbReference>
<sequence>MNLFKVVIALHIGGGVVRCSDIGLAGLMHNLLLSTNDHDPFLNDETLKSTFPFLKSTCAKNALEEFLPLCLTYGLESTDSTLRVETAVKLSLCEFKDSGLESIPASCEYRTSESMMDCMIELESSSQWWTTYSGNYQRLSSICYENSLPYEKEQILRLFLNITSVYEKLNENLPSKLQHILSQLNEVKDNYIRTQNEMLKENLNNLMQDTQMHRKEMKKEFDDEKDDMRDLVLHNKDMFMSEIENRDSQILEIIAHVQSMIINVETQLMHSDLPKKIEKVRIDDLRKWEELEEVSSNILKSFVRNKELINSEVSHTIENIRERMLQASYELESSQSHAVEVFKDHDDMIRNYLLPSLTDTVVEFKSTVMNEWQETSNVMNENIATWNKKIATDFSKIMLCLNQTAERVADVSGRVADLEYSLIKFLRALSLFFGSLKFIVHIVRRIIINRFSWVALCVGFISYKFYKLLYYYNSKLTLTKHTRLVTQWMLILFATYIGSKCGALIARIQE</sequence>
<gene>
    <name evidence="16" type="ORF">HG535_0H00540</name>
</gene>
<evidence type="ECO:0000256" key="7">
    <source>
        <dbReference type="ARBA" id="ARBA00022824"/>
    </source>
</evidence>
<evidence type="ECO:0000256" key="8">
    <source>
        <dbReference type="ARBA" id="ARBA00022989"/>
    </source>
</evidence>
<keyword evidence="6 13" id="KW-0732">Signal</keyword>
<keyword evidence="10" id="KW-0325">Glycoprotein</keyword>
<dbReference type="PANTHER" id="PTHR28012:SF1">
    <property type="entry name" value="NUCLEAR FUSION PROTEIN KAR5"/>
    <property type="match status" value="1"/>
</dbReference>
<evidence type="ECO:0000313" key="16">
    <source>
        <dbReference type="EMBL" id="QLG74729.1"/>
    </source>
</evidence>
<evidence type="ECO:0000256" key="5">
    <source>
        <dbReference type="ARBA" id="ARBA00022692"/>
    </source>
</evidence>
<keyword evidence="5 13" id="KW-0812">Transmembrane</keyword>
<keyword evidence="9 13" id="KW-0472">Membrane</keyword>
<dbReference type="GO" id="GO:0048288">
    <property type="term" value="P:nuclear membrane fusion involved in karyogamy"/>
    <property type="evidence" value="ECO:0007669"/>
    <property type="project" value="UniProtKB-UniRule"/>
</dbReference>
<evidence type="ECO:0000256" key="13">
    <source>
        <dbReference type="RuleBase" id="RU368082"/>
    </source>
</evidence>
<dbReference type="GeneID" id="59238531"/>
<name>A0A7H9B9P9_ZYGMR</name>
<keyword evidence="17" id="KW-1185">Reference proteome</keyword>
<keyword evidence="7 13" id="KW-0256">Endoplasmic reticulum</keyword>
<evidence type="ECO:0000256" key="4">
    <source>
        <dbReference type="ARBA" id="ARBA00022459"/>
    </source>
</evidence>
<proteinExistence type="inferred from homology"/>
<evidence type="ECO:0000256" key="1">
    <source>
        <dbReference type="ARBA" id="ARBA00003389"/>
    </source>
</evidence>
<organism evidence="16 17">
    <name type="scientific">Zygotorulaspora mrakii</name>
    <name type="common">Zygosaccharomyces mrakii</name>
    <dbReference type="NCBI Taxonomy" id="42260"/>
    <lineage>
        <taxon>Eukaryota</taxon>
        <taxon>Fungi</taxon>
        <taxon>Dikarya</taxon>
        <taxon>Ascomycota</taxon>
        <taxon>Saccharomycotina</taxon>
        <taxon>Saccharomycetes</taxon>
        <taxon>Saccharomycetales</taxon>
        <taxon>Saccharomycetaceae</taxon>
        <taxon>Zygotorulaspora</taxon>
    </lineage>
</organism>
<comment type="subcellular location">
    <subcellularLocation>
        <location evidence="13">Endoplasmic reticulum membrane</location>
    </subcellularLocation>
    <subcellularLocation>
        <location evidence="13">Nucleus membrane</location>
    </subcellularLocation>
</comment>
<evidence type="ECO:0000256" key="10">
    <source>
        <dbReference type="ARBA" id="ARBA00023180"/>
    </source>
</evidence>
<dbReference type="RefSeq" id="XP_037146454.1">
    <property type="nucleotide sequence ID" value="XM_037290559.1"/>
</dbReference>
<dbReference type="OrthoDB" id="5311848at2759"/>